<proteinExistence type="predicted"/>
<accession>A0A1G7F3L9</accession>
<dbReference type="STRING" id="660518.SAMN05216218_1019"/>
<keyword evidence="1" id="KW-0812">Transmembrane</keyword>
<dbReference type="Proteomes" id="UP000199076">
    <property type="component" value="Unassembled WGS sequence"/>
</dbReference>
<keyword evidence="1" id="KW-1133">Transmembrane helix</keyword>
<gene>
    <name evidence="2" type="ORF">SAMN05216218_1019</name>
</gene>
<dbReference type="InterPro" id="IPR055712">
    <property type="entry name" value="DUF7288"/>
</dbReference>
<evidence type="ECO:0000256" key="1">
    <source>
        <dbReference type="SAM" id="Phobius"/>
    </source>
</evidence>
<sequence>MIDSTHGSRGQAYTLEGMISAILVVTAVLVGLQVVDFGPWTSDTTQQTEDMEQRAEDMLDLAAENGTLSRVVRCTYGSADTFTGGQVDNGSTTFERMLNQTFDRHGRNYNIYFTYLIPSGERERVSVTSSESNPTSGVIAPTDSAAVATKTIAIYDDDRTRIVDRTQNPPQKCGAKGATVKDAGGAYFIEEDIDDDSPLYNIVEVRVVVW</sequence>
<name>A0A1G7F3L9_9EURY</name>
<dbReference type="RefSeq" id="WP_139171012.1">
    <property type="nucleotide sequence ID" value="NZ_FNBK01000001.1"/>
</dbReference>
<reference evidence="3" key="1">
    <citation type="submission" date="2016-10" db="EMBL/GenBank/DDBJ databases">
        <authorList>
            <person name="Varghese N."/>
            <person name="Submissions S."/>
        </authorList>
    </citation>
    <scope>NUCLEOTIDE SEQUENCE [LARGE SCALE GENOMIC DNA]</scope>
    <source>
        <strain evidence="3">IBRC-M 10760</strain>
    </source>
</reference>
<evidence type="ECO:0000313" key="2">
    <source>
        <dbReference type="EMBL" id="SDE70442.1"/>
    </source>
</evidence>
<keyword evidence="1" id="KW-0472">Membrane</keyword>
<keyword evidence="3" id="KW-1185">Reference proteome</keyword>
<dbReference type="EMBL" id="FNBK01000001">
    <property type="protein sequence ID" value="SDE70442.1"/>
    <property type="molecule type" value="Genomic_DNA"/>
</dbReference>
<feature type="transmembrane region" description="Helical" evidence="1">
    <location>
        <begin position="12"/>
        <end position="35"/>
    </location>
</feature>
<dbReference type="OrthoDB" id="324613at2157"/>
<organism evidence="2 3">
    <name type="scientific">Halorientalis regularis</name>
    <dbReference type="NCBI Taxonomy" id="660518"/>
    <lineage>
        <taxon>Archaea</taxon>
        <taxon>Methanobacteriati</taxon>
        <taxon>Methanobacteriota</taxon>
        <taxon>Stenosarchaea group</taxon>
        <taxon>Halobacteria</taxon>
        <taxon>Halobacteriales</taxon>
        <taxon>Haloarculaceae</taxon>
        <taxon>Halorientalis</taxon>
    </lineage>
</organism>
<dbReference type="AlphaFoldDB" id="A0A1G7F3L9"/>
<protein>
    <submittedName>
        <fullName evidence="2">Uncharacterized protein</fullName>
    </submittedName>
</protein>
<evidence type="ECO:0000313" key="3">
    <source>
        <dbReference type="Proteomes" id="UP000199076"/>
    </source>
</evidence>
<dbReference type="Pfam" id="PF23959">
    <property type="entry name" value="DUF7288"/>
    <property type="match status" value="1"/>
</dbReference>